<dbReference type="EMBL" id="OX459941">
    <property type="protein sequence ID" value="CAI9175431.1"/>
    <property type="molecule type" value="Genomic_DNA"/>
</dbReference>
<gene>
    <name evidence="2" type="ORF">MRATA1EN1_LOCUS24393</name>
</gene>
<protein>
    <submittedName>
        <fullName evidence="2">Uncharacterized protein</fullName>
    </submittedName>
</protein>
<feature type="compositionally biased region" description="Basic residues" evidence="1">
    <location>
        <begin position="1"/>
        <end position="11"/>
    </location>
</feature>
<evidence type="ECO:0000313" key="2">
    <source>
        <dbReference type="EMBL" id="CAI9175431.1"/>
    </source>
</evidence>
<accession>A0ABN8ZR37</accession>
<evidence type="ECO:0000256" key="1">
    <source>
        <dbReference type="SAM" id="MobiDB-lite"/>
    </source>
</evidence>
<reference evidence="2" key="1">
    <citation type="submission" date="2023-04" db="EMBL/GenBank/DDBJ databases">
        <authorList>
            <consortium name="ELIXIR-Norway"/>
        </authorList>
    </citation>
    <scope>NUCLEOTIDE SEQUENCE [LARGE SCALE GENOMIC DNA]</scope>
</reference>
<proteinExistence type="predicted"/>
<dbReference type="Proteomes" id="UP001176941">
    <property type="component" value="Chromosome 5"/>
</dbReference>
<evidence type="ECO:0000313" key="3">
    <source>
        <dbReference type="Proteomes" id="UP001176941"/>
    </source>
</evidence>
<feature type="non-terminal residue" evidence="2">
    <location>
        <position position="1"/>
    </location>
</feature>
<organism evidence="2 3">
    <name type="scientific">Rangifer tarandus platyrhynchus</name>
    <name type="common">Svalbard reindeer</name>
    <dbReference type="NCBI Taxonomy" id="3082113"/>
    <lineage>
        <taxon>Eukaryota</taxon>
        <taxon>Metazoa</taxon>
        <taxon>Chordata</taxon>
        <taxon>Craniata</taxon>
        <taxon>Vertebrata</taxon>
        <taxon>Euteleostomi</taxon>
        <taxon>Mammalia</taxon>
        <taxon>Eutheria</taxon>
        <taxon>Laurasiatheria</taxon>
        <taxon>Artiodactyla</taxon>
        <taxon>Ruminantia</taxon>
        <taxon>Pecora</taxon>
        <taxon>Cervidae</taxon>
        <taxon>Odocoileinae</taxon>
        <taxon>Rangifer</taxon>
    </lineage>
</organism>
<feature type="region of interest" description="Disordered" evidence="1">
    <location>
        <begin position="1"/>
        <end position="89"/>
    </location>
</feature>
<keyword evidence="3" id="KW-1185">Reference proteome</keyword>
<sequence length="112" mass="11903">LRPSGTRRRGRAGPCRPRREVPAESAGNAAAREGRRYCGAGVRQPGRPIEPRLCNASAVGSGRPVPQGPDPMRLVHPQSRLSSGGEGGEKFILESLKTEVPSLFTHSRALPG</sequence>
<name>A0ABN8ZR37_RANTA</name>